<evidence type="ECO:0008006" key="2">
    <source>
        <dbReference type="Google" id="ProtNLM"/>
    </source>
</evidence>
<reference evidence="1" key="1">
    <citation type="submission" date="2008-06" db="EMBL/GenBank/DDBJ databases">
        <title>Complete sequence of Chlorobium phaeobacteroides BS1.</title>
        <authorList>
            <consortium name="US DOE Joint Genome Institute"/>
            <person name="Lucas S."/>
            <person name="Copeland A."/>
            <person name="Lapidus A."/>
            <person name="Glavina del Rio T."/>
            <person name="Dalin E."/>
            <person name="Tice H."/>
            <person name="Bruce D."/>
            <person name="Goodwin L."/>
            <person name="Pitluck S."/>
            <person name="Schmutz J."/>
            <person name="Larimer F."/>
            <person name="Land M."/>
            <person name="Hauser L."/>
            <person name="Kyrpides N."/>
            <person name="Ovchinnikova G."/>
            <person name="Li T."/>
            <person name="Liu Z."/>
            <person name="Zhao F."/>
            <person name="Overmann J."/>
            <person name="Bryant D.A."/>
            <person name="Richardson P."/>
        </authorList>
    </citation>
    <scope>NUCLEOTIDE SEQUENCE [LARGE SCALE GENOMIC DNA]</scope>
    <source>
        <strain evidence="1">BS1</strain>
    </source>
</reference>
<dbReference type="eggNOG" id="ENOG50349X8">
    <property type="taxonomic scope" value="Bacteria"/>
</dbReference>
<dbReference type="InterPro" id="IPR013783">
    <property type="entry name" value="Ig-like_fold"/>
</dbReference>
<organism evidence="1">
    <name type="scientific">Chlorobium phaeobacteroides (strain BS1)</name>
    <dbReference type="NCBI Taxonomy" id="331678"/>
    <lineage>
        <taxon>Bacteria</taxon>
        <taxon>Pseudomonadati</taxon>
        <taxon>Chlorobiota</taxon>
        <taxon>Chlorobiia</taxon>
        <taxon>Chlorobiales</taxon>
        <taxon>Chlorobiaceae</taxon>
        <taxon>Chlorobium/Pelodictyon group</taxon>
        <taxon>Chlorobium</taxon>
    </lineage>
</organism>
<dbReference type="KEGG" id="cpb:Cphamn1_2022"/>
<accession>B3EMJ3</accession>
<dbReference type="EMBL" id="CP001101">
    <property type="protein sequence ID" value="ACE04932.1"/>
    <property type="molecule type" value="Genomic_DNA"/>
</dbReference>
<evidence type="ECO:0000313" key="1">
    <source>
        <dbReference type="EMBL" id="ACE04932.1"/>
    </source>
</evidence>
<gene>
    <name evidence="1" type="ordered locus">Cphamn1_2022</name>
</gene>
<proteinExistence type="predicted"/>
<dbReference type="HOGENOM" id="CLU_1701107_0_0_10"/>
<protein>
    <recommendedName>
        <fullName evidence="2">CARDB domain-containing protein</fullName>
    </recommendedName>
</protein>
<sequence>MLFALMMLALSLVFLMNDYRISDPPPEEIPRENNWQRSGVMADIVVSGIDIKPLVPRAGEAFVLNVFCQNRGIIPTGRYTLDVSVSDASGNELYTGRTSRNTSLEPGQTGLSFSSSIISGTVPGRYSISVQLTPDDFEDENPGNNKAVRTIEFM</sequence>
<dbReference type="Gene3D" id="2.60.40.10">
    <property type="entry name" value="Immunoglobulins"/>
    <property type="match status" value="1"/>
</dbReference>
<dbReference type="AlphaFoldDB" id="B3EMJ3"/>
<name>B3EMJ3_CHLPB</name>